<evidence type="ECO:0000259" key="5">
    <source>
        <dbReference type="Pfam" id="PF02892"/>
    </source>
</evidence>
<feature type="compositionally biased region" description="Polar residues" evidence="4">
    <location>
        <begin position="30"/>
        <end position="54"/>
    </location>
</feature>
<evidence type="ECO:0000256" key="1">
    <source>
        <dbReference type="ARBA" id="ARBA00022723"/>
    </source>
</evidence>
<accession>A0A8H4ANB1</accession>
<evidence type="ECO:0000256" key="3">
    <source>
        <dbReference type="ARBA" id="ARBA00022833"/>
    </source>
</evidence>
<dbReference type="GO" id="GO:0008270">
    <property type="term" value="F:zinc ion binding"/>
    <property type="evidence" value="ECO:0007669"/>
    <property type="project" value="UniProtKB-KW"/>
</dbReference>
<evidence type="ECO:0000313" key="7">
    <source>
        <dbReference type="Proteomes" id="UP000439903"/>
    </source>
</evidence>
<keyword evidence="7" id="KW-1185">Reference proteome</keyword>
<name>A0A8H4ANB1_GIGMA</name>
<keyword evidence="2" id="KW-0863">Zinc-finger</keyword>
<dbReference type="InterPro" id="IPR036236">
    <property type="entry name" value="Znf_C2H2_sf"/>
</dbReference>
<keyword evidence="3" id="KW-0862">Zinc</keyword>
<evidence type="ECO:0000256" key="2">
    <source>
        <dbReference type="ARBA" id="ARBA00022771"/>
    </source>
</evidence>
<dbReference type="EMBL" id="WTPW01000394">
    <property type="protein sequence ID" value="KAF0515734.1"/>
    <property type="molecule type" value="Genomic_DNA"/>
</dbReference>
<evidence type="ECO:0000256" key="4">
    <source>
        <dbReference type="SAM" id="MobiDB-lite"/>
    </source>
</evidence>
<reference evidence="6 7" key="1">
    <citation type="journal article" date="2019" name="Environ. Microbiol.">
        <title>At the nexus of three kingdoms: the genome of the mycorrhizal fungus Gigaspora margarita provides insights into plant, endobacterial and fungal interactions.</title>
        <authorList>
            <person name="Venice F."/>
            <person name="Ghignone S."/>
            <person name="Salvioli di Fossalunga A."/>
            <person name="Amselem J."/>
            <person name="Novero M."/>
            <person name="Xianan X."/>
            <person name="Sedzielewska Toro K."/>
            <person name="Morin E."/>
            <person name="Lipzen A."/>
            <person name="Grigoriev I.V."/>
            <person name="Henrissat B."/>
            <person name="Martin F.M."/>
            <person name="Bonfante P."/>
        </authorList>
    </citation>
    <scope>NUCLEOTIDE SEQUENCE [LARGE SCALE GENOMIC DNA]</scope>
    <source>
        <strain evidence="6 7">BEG34</strain>
    </source>
</reference>
<dbReference type="Pfam" id="PF02892">
    <property type="entry name" value="zf-BED"/>
    <property type="match status" value="1"/>
</dbReference>
<gene>
    <name evidence="6" type="ORF">F8M41_017269</name>
</gene>
<protein>
    <submittedName>
        <fullName evidence="6">Zinc finger bed domain-containing protein 1-like</fullName>
    </submittedName>
</protein>
<dbReference type="SUPFAM" id="SSF57667">
    <property type="entry name" value="beta-beta-alpha zinc fingers"/>
    <property type="match status" value="1"/>
</dbReference>
<dbReference type="OrthoDB" id="2415594at2759"/>
<dbReference type="GO" id="GO:0003677">
    <property type="term" value="F:DNA binding"/>
    <property type="evidence" value="ECO:0007669"/>
    <property type="project" value="InterPro"/>
</dbReference>
<evidence type="ECO:0000313" key="6">
    <source>
        <dbReference type="EMBL" id="KAF0515734.1"/>
    </source>
</evidence>
<feature type="region of interest" description="Disordered" evidence="4">
    <location>
        <begin position="30"/>
        <end position="59"/>
    </location>
</feature>
<feature type="domain" description="BED-type" evidence="5">
    <location>
        <begin position="60"/>
        <end position="103"/>
    </location>
</feature>
<comment type="caution">
    <text evidence="6">The sequence shown here is derived from an EMBL/GenBank/DDBJ whole genome shotgun (WGS) entry which is preliminary data.</text>
</comment>
<dbReference type="InterPro" id="IPR003656">
    <property type="entry name" value="Znf_BED"/>
</dbReference>
<keyword evidence="1" id="KW-0479">Metal-binding</keyword>
<organism evidence="6 7">
    <name type="scientific">Gigaspora margarita</name>
    <dbReference type="NCBI Taxonomy" id="4874"/>
    <lineage>
        <taxon>Eukaryota</taxon>
        <taxon>Fungi</taxon>
        <taxon>Fungi incertae sedis</taxon>
        <taxon>Mucoromycota</taxon>
        <taxon>Glomeromycotina</taxon>
        <taxon>Glomeromycetes</taxon>
        <taxon>Diversisporales</taxon>
        <taxon>Gigasporaceae</taxon>
        <taxon>Gigaspora</taxon>
    </lineage>
</organism>
<dbReference type="Proteomes" id="UP000439903">
    <property type="component" value="Unassembled WGS sequence"/>
</dbReference>
<proteinExistence type="predicted"/>
<sequence>MDIESDENAEYYNHDEELYDQLTQTFKGNTSTNSILDDQLTQTSEGNASTNSSKNTRKPSPLWLYFSFKPSHPNIPICDKCGQKFLPKSSNSSLERHLNSQHNIIIPMIKCYQSKLTFEKRP</sequence>
<dbReference type="AlphaFoldDB" id="A0A8H4ANB1"/>